<sequence length="226" mass="25295">MQLSISKAELQLYVCNQLNNFFPDNNPVKPAEFEGVIDITLDRVDFCFKKVAYERYNKGGETILSHLYADQYLVFLWFLSNTFWKEKGHSAIGSKLYYLNKTLHAFDCMYDTALPDIFLIFHGAGTMLGKAAYSDYFVALQGCTVGSQKGKYPVIGKGVSLTAHSSIIGDCEIGDRVSVSMYTSIFEKNIPNDTTAFTDASSGAVCLKPTKRPYAQQFFNTDLNLL</sequence>
<evidence type="ECO:0000313" key="1">
    <source>
        <dbReference type="EMBL" id="OQP50816.1"/>
    </source>
</evidence>
<evidence type="ECO:0000313" key="2">
    <source>
        <dbReference type="Proteomes" id="UP000192610"/>
    </source>
</evidence>
<evidence type="ECO:0008006" key="3">
    <source>
        <dbReference type="Google" id="ProtNLM"/>
    </source>
</evidence>
<dbReference type="InterPro" id="IPR011004">
    <property type="entry name" value="Trimer_LpxA-like_sf"/>
</dbReference>
<name>A0A1V9EXG7_9BACT</name>
<dbReference type="STRING" id="354355.SAMN05660816_00332"/>
<dbReference type="OrthoDB" id="9812571at2"/>
<dbReference type="Gene3D" id="2.160.10.10">
    <property type="entry name" value="Hexapeptide repeat proteins"/>
    <property type="match status" value="1"/>
</dbReference>
<gene>
    <name evidence="1" type="ORF">A4H97_03045</name>
</gene>
<protein>
    <recommendedName>
        <fullName evidence="3">Serine acetyltransferase</fullName>
    </recommendedName>
</protein>
<comment type="caution">
    <text evidence="1">The sequence shown here is derived from an EMBL/GenBank/DDBJ whole genome shotgun (WGS) entry which is preliminary data.</text>
</comment>
<proteinExistence type="predicted"/>
<reference evidence="2" key="1">
    <citation type="submission" date="2016-04" db="EMBL/GenBank/DDBJ databases">
        <authorList>
            <person name="Chen L."/>
            <person name="Zhuang W."/>
            <person name="Wang G."/>
        </authorList>
    </citation>
    <scope>NUCLEOTIDE SEQUENCE [LARGE SCALE GENOMIC DNA]</scope>
    <source>
        <strain evidence="2">17621</strain>
    </source>
</reference>
<keyword evidence="2" id="KW-1185">Reference proteome</keyword>
<dbReference type="AlphaFoldDB" id="A0A1V9EXG7"/>
<dbReference type="SUPFAM" id="SSF51161">
    <property type="entry name" value="Trimeric LpxA-like enzymes"/>
    <property type="match status" value="1"/>
</dbReference>
<dbReference type="Proteomes" id="UP000192610">
    <property type="component" value="Unassembled WGS sequence"/>
</dbReference>
<dbReference type="RefSeq" id="WP_081199251.1">
    <property type="nucleotide sequence ID" value="NZ_FOCZ01000001.1"/>
</dbReference>
<organism evidence="1 2">
    <name type="scientific">Niastella yeongjuensis</name>
    <dbReference type="NCBI Taxonomy" id="354355"/>
    <lineage>
        <taxon>Bacteria</taxon>
        <taxon>Pseudomonadati</taxon>
        <taxon>Bacteroidota</taxon>
        <taxon>Chitinophagia</taxon>
        <taxon>Chitinophagales</taxon>
        <taxon>Chitinophagaceae</taxon>
        <taxon>Niastella</taxon>
    </lineage>
</organism>
<dbReference type="EMBL" id="LVXG01000012">
    <property type="protein sequence ID" value="OQP50816.1"/>
    <property type="molecule type" value="Genomic_DNA"/>
</dbReference>
<accession>A0A1V9EXG7</accession>